<feature type="domain" description="Aldehyde dehydrogenase" evidence="4">
    <location>
        <begin position="2"/>
        <end position="453"/>
    </location>
</feature>
<dbReference type="InterPro" id="IPR016163">
    <property type="entry name" value="Ald_DH_C"/>
</dbReference>
<dbReference type="InterPro" id="IPR015590">
    <property type="entry name" value="Aldehyde_DH_dom"/>
</dbReference>
<gene>
    <name evidence="5" type="ORF">FE785_09655</name>
</gene>
<dbReference type="InterPro" id="IPR016161">
    <property type="entry name" value="Ald_DH/histidinol_DH"/>
</dbReference>
<keyword evidence="3" id="KW-0560">Oxidoreductase</keyword>
<accession>A0A4V1HI08</accession>
<dbReference type="EMBL" id="CP040602">
    <property type="protein sequence ID" value="QCU90873.1"/>
    <property type="molecule type" value="Genomic_DNA"/>
</dbReference>
<name>A0A4V1HI08_9GAMM</name>
<organism evidence="5 6">
    <name type="scientific">Thiomicrorhabdus sediminis</name>
    <dbReference type="NCBI Taxonomy" id="2580412"/>
    <lineage>
        <taxon>Bacteria</taxon>
        <taxon>Pseudomonadati</taxon>
        <taxon>Pseudomonadota</taxon>
        <taxon>Gammaproteobacteria</taxon>
        <taxon>Thiotrichales</taxon>
        <taxon>Piscirickettsiaceae</taxon>
        <taxon>Thiomicrorhabdus</taxon>
    </lineage>
</organism>
<dbReference type="AlphaFoldDB" id="A0A4V1HI08"/>
<dbReference type="KEGG" id="thig:FE785_09655"/>
<dbReference type="Gene3D" id="3.40.605.10">
    <property type="entry name" value="Aldehyde Dehydrogenase, Chain A, domain 1"/>
    <property type="match status" value="1"/>
</dbReference>
<proteinExistence type="inferred from homology"/>
<dbReference type="InterPro" id="IPR044148">
    <property type="entry name" value="ALDH_GabD1-like"/>
</dbReference>
<evidence type="ECO:0000313" key="5">
    <source>
        <dbReference type="EMBL" id="QCU90873.1"/>
    </source>
</evidence>
<dbReference type="GO" id="GO:0004777">
    <property type="term" value="F:succinate-semialdehyde dehydrogenase (NAD+) activity"/>
    <property type="evidence" value="ECO:0007669"/>
    <property type="project" value="TreeGrafter"/>
</dbReference>
<evidence type="ECO:0000259" key="4">
    <source>
        <dbReference type="Pfam" id="PF00171"/>
    </source>
</evidence>
<dbReference type="PANTHER" id="PTHR43217">
    <property type="entry name" value="SUCCINATE SEMIALDEHYDE DEHYDROGENASE [NAD(P)+] SAD"/>
    <property type="match status" value="1"/>
</dbReference>
<dbReference type="InterPro" id="IPR016160">
    <property type="entry name" value="Ald_DH_CS_CYS"/>
</dbReference>
<dbReference type="OrthoDB" id="9768731at2"/>
<dbReference type="SUPFAM" id="SSF53720">
    <property type="entry name" value="ALDH-like"/>
    <property type="match status" value="1"/>
</dbReference>
<dbReference type="RefSeq" id="WP_138565547.1">
    <property type="nucleotide sequence ID" value="NZ_CP040602.1"/>
</dbReference>
<dbReference type="InterPro" id="IPR016162">
    <property type="entry name" value="Ald_DH_N"/>
</dbReference>
<keyword evidence="6" id="KW-1185">Reference proteome</keyword>
<dbReference type="GO" id="GO:0004030">
    <property type="term" value="F:aldehyde dehydrogenase [NAD(P)+] activity"/>
    <property type="evidence" value="ECO:0007669"/>
    <property type="project" value="InterPro"/>
</dbReference>
<dbReference type="Pfam" id="PF00171">
    <property type="entry name" value="Aldedh"/>
    <property type="match status" value="1"/>
</dbReference>
<dbReference type="CDD" id="cd07100">
    <property type="entry name" value="ALDH_SSADH1_GabD1"/>
    <property type="match status" value="1"/>
</dbReference>
<comment type="similarity">
    <text evidence="1">Belongs to the aldehyde dehydrogenase family.</text>
</comment>
<dbReference type="Gene3D" id="3.40.309.10">
    <property type="entry name" value="Aldehyde Dehydrogenase, Chain A, domain 2"/>
    <property type="match status" value="1"/>
</dbReference>
<evidence type="ECO:0000256" key="3">
    <source>
        <dbReference type="ARBA" id="ARBA00023002"/>
    </source>
</evidence>
<dbReference type="PANTHER" id="PTHR43217:SF1">
    <property type="entry name" value="SUCCINATE SEMIALDEHYDE DEHYDROGENASE [NAD(P)+] SAD"/>
    <property type="match status" value="1"/>
</dbReference>
<dbReference type="FunFam" id="3.40.605.10:FF:000012">
    <property type="entry name" value="NAD-dependent succinate-semialdehyde dehydrogenase"/>
    <property type="match status" value="1"/>
</dbReference>
<reference evidence="5 6" key="1">
    <citation type="submission" date="2019-05" db="EMBL/GenBank/DDBJ databases">
        <title>Thiomicrorhabdus sediminis sp. nov, a novel sulfur-oxidizing bacterium isolated from coastal sediment.</title>
        <authorList>
            <person name="Liu X."/>
        </authorList>
    </citation>
    <scope>NUCLEOTIDE SEQUENCE [LARGE SCALE GENOMIC DNA]</scope>
    <source>
        <strain evidence="5 6">G1</strain>
    </source>
</reference>
<dbReference type="Proteomes" id="UP000304864">
    <property type="component" value="Chromosome"/>
</dbReference>
<evidence type="ECO:0000256" key="2">
    <source>
        <dbReference type="ARBA" id="ARBA00022857"/>
    </source>
</evidence>
<evidence type="ECO:0000313" key="6">
    <source>
        <dbReference type="Proteomes" id="UP000304864"/>
    </source>
</evidence>
<dbReference type="InterPro" id="IPR047110">
    <property type="entry name" value="GABD/Sad-like"/>
</dbReference>
<sequence length="456" mass="49637">MTMQSINPATGELQAEFDTWDAETLDQVVTQAGYMFADWSKLTPIEDRCMMVRRVADVLRDDMEPLAELITLEMGKSINEARAEIEKCAVCCEFYADNGPSFLADEMVETDASKSYVAYLPMGVVLAVMPWNFPFWQVFRFAAPALIAGNIALLKHASNVPQCALAMEEVFRKAGFPDQIFSTLMIGSDQVEQVIRHPAVKAVTLTGSETAGRKVASIAGAELKKTVLELGGSDAFIVLDSADMKAAVQGAVTGRFMNMGQSCIASKRFIVDQTIANDFIEQFKQAIEEKFVAGDPLDEATTLAPMARQDLLDELHQQVMDSVALGAEIVTGGYQLDRPGCYYAPTILTNVSSNMPAYNEELFGPVAIVIKASEPAHALGIANGIDLGLAGSIWTNDLSTAETMARGMESGATFVNNFSFSDPRMPFGGVKNSGYGRELSHHGIREFTNIKSIWIK</sequence>
<keyword evidence="2" id="KW-0521">NADP</keyword>
<evidence type="ECO:0000256" key="1">
    <source>
        <dbReference type="ARBA" id="ARBA00009986"/>
    </source>
</evidence>
<dbReference type="PROSITE" id="PS00070">
    <property type="entry name" value="ALDEHYDE_DEHYDR_CYS"/>
    <property type="match status" value="1"/>
</dbReference>
<protein>
    <submittedName>
        <fullName evidence="5">NAD-dependent succinate-semialdehyde dehydrogenase</fullName>
    </submittedName>
</protein>